<evidence type="ECO:0000313" key="7">
    <source>
        <dbReference type="Proteomes" id="UP000608890"/>
    </source>
</evidence>
<evidence type="ECO:0000313" key="6">
    <source>
        <dbReference type="EMBL" id="GGM53788.1"/>
    </source>
</evidence>
<dbReference type="Proteomes" id="UP000608890">
    <property type="component" value="Unassembled WGS sequence"/>
</dbReference>
<dbReference type="EMBL" id="BMNB01000022">
    <property type="protein sequence ID" value="GGM53788.1"/>
    <property type="molecule type" value="Genomic_DNA"/>
</dbReference>
<evidence type="ECO:0000256" key="3">
    <source>
        <dbReference type="ARBA" id="ARBA00022578"/>
    </source>
</evidence>
<accession>A0A917U409</accession>
<dbReference type="PANTHER" id="PTHR33217">
    <property type="entry name" value="TRANSPOSASE FOR INSERTION SEQUENCE ELEMENT IS1081"/>
    <property type="match status" value="1"/>
</dbReference>
<dbReference type="Pfam" id="PF00872">
    <property type="entry name" value="Transposase_mut"/>
    <property type="match status" value="1"/>
</dbReference>
<dbReference type="GO" id="GO:0003677">
    <property type="term" value="F:DNA binding"/>
    <property type="evidence" value="ECO:0007669"/>
    <property type="project" value="UniProtKB-KW"/>
</dbReference>
<keyword evidence="5" id="KW-0233">DNA recombination</keyword>
<organism evidence="6 7">
    <name type="scientific">Micromonospora sonchi</name>
    <dbReference type="NCBI Taxonomy" id="1763543"/>
    <lineage>
        <taxon>Bacteria</taxon>
        <taxon>Bacillati</taxon>
        <taxon>Actinomycetota</taxon>
        <taxon>Actinomycetes</taxon>
        <taxon>Micromonosporales</taxon>
        <taxon>Micromonosporaceae</taxon>
        <taxon>Micromonospora</taxon>
    </lineage>
</organism>
<sequence length="485" mass="53055">MIFSSVEQYDTPVDVDSEVAALAERIAADGPRLPLAGPVVDEQAAVVAARRAVDDLIDKQALDAMLAQIKGDGLRLTGPGGFLSELVKAVLERGLQAELTEHLGYRAHEAAGRGSGNSRNGATAKTVQTEVGPIEVKVPRDRAGTFTPMLVPKNARRLGGLSDVVISLYAGGMTVRDISHHLHRVYGTEVGPDTISTITDEVLDEVKTWQQRPLDEVYPIIYVDCLMVKVRDGGQVRNKACYLVVGVNTEGVKHVLGIWVAQAEGAKFWMQVCTELRNRGVRDVLIACCDGLTGLPEAIEAVWPHTTVQTCVVHLIRAAMKFVSYKDRRAMAAALKDIYTAPTVEAAETALLAFADSPLGKRYPAAVAVWERAWDRFTPFLSFPPEVRRIIYTTNAIESFNYQIRKVIKNRGHFPTDDAVVKLIWLAIADIEDKRARQRAAEAGKPANTRTAPPRLVEGAGVHGWKQALNALEIFFPGRIPTDAR</sequence>
<comment type="similarity">
    <text evidence="2">Belongs to the transposase mutator family.</text>
</comment>
<dbReference type="AlphaFoldDB" id="A0A917U409"/>
<dbReference type="NCBIfam" id="NF033543">
    <property type="entry name" value="transpos_IS256"/>
    <property type="match status" value="1"/>
</dbReference>
<name>A0A917U409_9ACTN</name>
<evidence type="ECO:0000256" key="1">
    <source>
        <dbReference type="ARBA" id="ARBA00002190"/>
    </source>
</evidence>
<protein>
    <submittedName>
        <fullName evidence="6">IS256 family transposase</fullName>
    </submittedName>
</protein>
<reference evidence="6" key="2">
    <citation type="submission" date="2020-09" db="EMBL/GenBank/DDBJ databases">
        <authorList>
            <person name="Sun Q."/>
            <person name="Zhou Y."/>
        </authorList>
    </citation>
    <scope>NUCLEOTIDE SEQUENCE</scope>
    <source>
        <strain evidence="6">CGMCC 4.7312</strain>
    </source>
</reference>
<keyword evidence="3" id="KW-0815">Transposition</keyword>
<dbReference type="GO" id="GO:0006313">
    <property type="term" value="P:DNA transposition"/>
    <property type="evidence" value="ECO:0007669"/>
    <property type="project" value="InterPro"/>
</dbReference>
<proteinExistence type="inferred from homology"/>
<dbReference type="PROSITE" id="PS01007">
    <property type="entry name" value="TRANSPOSASE_MUTATOR"/>
    <property type="match status" value="1"/>
</dbReference>
<evidence type="ECO:0000256" key="2">
    <source>
        <dbReference type="ARBA" id="ARBA00010961"/>
    </source>
</evidence>
<comment type="caution">
    <text evidence="6">The sequence shown here is derived from an EMBL/GenBank/DDBJ whole genome shotgun (WGS) entry which is preliminary data.</text>
</comment>
<dbReference type="InterPro" id="IPR001207">
    <property type="entry name" value="Transposase_mutator"/>
</dbReference>
<keyword evidence="4" id="KW-0238">DNA-binding</keyword>
<evidence type="ECO:0000256" key="4">
    <source>
        <dbReference type="ARBA" id="ARBA00023125"/>
    </source>
</evidence>
<dbReference type="GO" id="GO:0004803">
    <property type="term" value="F:transposase activity"/>
    <property type="evidence" value="ECO:0007669"/>
    <property type="project" value="InterPro"/>
</dbReference>
<comment type="function">
    <text evidence="1">Required for the transposition of the insertion element.</text>
</comment>
<keyword evidence="7" id="KW-1185">Reference proteome</keyword>
<reference evidence="6" key="1">
    <citation type="journal article" date="2014" name="Int. J. Syst. Evol. Microbiol.">
        <title>Complete genome sequence of Corynebacterium casei LMG S-19264T (=DSM 44701T), isolated from a smear-ripened cheese.</title>
        <authorList>
            <consortium name="US DOE Joint Genome Institute (JGI-PGF)"/>
            <person name="Walter F."/>
            <person name="Albersmeier A."/>
            <person name="Kalinowski J."/>
            <person name="Ruckert C."/>
        </authorList>
    </citation>
    <scope>NUCLEOTIDE SEQUENCE</scope>
    <source>
        <strain evidence="6">CGMCC 4.7312</strain>
    </source>
</reference>
<gene>
    <name evidence="6" type="primary">tnpA</name>
    <name evidence="6" type="ORF">GCM10011608_43380</name>
</gene>
<dbReference type="PANTHER" id="PTHR33217:SF8">
    <property type="entry name" value="MUTATOR FAMILY TRANSPOSASE"/>
    <property type="match status" value="1"/>
</dbReference>
<evidence type="ECO:0000256" key="5">
    <source>
        <dbReference type="ARBA" id="ARBA00023172"/>
    </source>
</evidence>